<dbReference type="GO" id="GO:0043139">
    <property type="term" value="F:5'-3' DNA helicase activity"/>
    <property type="evidence" value="ECO:0007669"/>
    <property type="project" value="TreeGrafter"/>
</dbReference>
<feature type="region of interest" description="Disordered" evidence="15">
    <location>
        <begin position="1295"/>
        <end position="1322"/>
    </location>
</feature>
<dbReference type="InterPro" id="IPR050534">
    <property type="entry name" value="Coronavir_polyprotein_1ab"/>
</dbReference>
<evidence type="ECO:0000256" key="15">
    <source>
        <dbReference type="SAM" id="MobiDB-lite"/>
    </source>
</evidence>
<evidence type="ECO:0000256" key="5">
    <source>
        <dbReference type="ARBA" id="ARBA00022723"/>
    </source>
</evidence>
<evidence type="ECO:0000313" key="19">
    <source>
        <dbReference type="Proteomes" id="UP001174909"/>
    </source>
</evidence>
<dbReference type="CDD" id="cd18808">
    <property type="entry name" value="SF1_C_Upf1"/>
    <property type="match status" value="1"/>
</dbReference>
<keyword evidence="19" id="KW-1185">Reference proteome</keyword>
<dbReference type="Gene3D" id="2.40.30.270">
    <property type="match status" value="1"/>
</dbReference>
<dbReference type="InterPro" id="IPR001374">
    <property type="entry name" value="R3H_dom"/>
</dbReference>
<sequence length="1435" mass="161753">MPVLSVVPDILLGGVSVDGELVKSNELFDEQLSLTELKGRRAIAVKLIDNKLGKEIEGYFHEKKISLLTKEDKIEEDFAKQGKAPVKPKTFTIALNTQFLDCARCCGAQIIGCYAPNGEHCERPLEIGIRTDSAIASIYDETGLEIENAEILFTPEGAYLFKAYSNGHPYDTSQVWVNIFTALLAEPSNLVPAVIVPQSYPNQRTWESIRRSVQPELTGGILTCEHDFSSEWRTYYDHRPEKVRNGLDLVLHPGFSLSSDSIRPGFKRQKSRMAKDLAGMMFDHVMQDMLQDVWWKHFRCNLTHFTQPPQVPFPFDDRSDSLPNKECLVTALIDQIRASLKDWSDHALSDLAHLCVTNHRQFLELKSLAEKSKGSLSFLNEKLPHIRGCLKNCTFTVPLLSLPESLQEEIIHWVFRNEDRVWRYRGGRDGRETVHQFMSFLGRQHHDTAITAKTIDKKGKVFAGVVTFCVPHDTRIYRGLNFGVQMYLNIAEQVPARMVMCDMLEGSVERIIHSNRFLDGVTEQFEQVVFSVWPVRMAIKVSGVARWMRRQRYATSQVGLYGRHVLVFESATAKRKRQEKHLPANKLTNGDIVGVLSGNKPIAGQRISGVITKSTSSLISVVFDDLSDSVDLSDYNGMIQLVKLANDVTYRRIRSVLETLESYTSGRCLHLISVLFSEAQLLPSGQEYTSLQEQEIEKVVRLGHPARLEHAVLQYSLDALVANSDSAGIILDVRQDIDKAYSQCRKTRGSSDKRKLRSEIKTLKSELKEREEKCLKQILLRADIILCTLTGASPEGALRFLPHDHFHIVVIDECAQALEASCWIPLLRAPRCVLAGDHCQLPPTILSQEASDKGFSLSLMERVVKEIGGPVVSTLTTQYRMNSKIMAWSSHALYDDLLVPHESVDSHLLRDLPGVGDGRETTVALVYIDTAGCGVHELETDDVESKGNEGEADLVFHHIKKLRSSGVPDKDIAVIAPYSLQVELTRERIRTICSTATDSLEVHTVDGFQGREKEAVIISLTRSNDRGEYGFLKEQRRSNVAVTRARRHLCLIGDSDTVSCEPFIKGMIETCHRVGEVWSAHEYMQDPDFEVFQCYEPKQNKNSEETKKQKKAVYNEDEVTSHSGRSKPRPATQYIPTTLNEGSPTPITGDLQSKDQRVTLEEAIHSFIDSDSAVLSFPSSLTGNERKIVHELCEQFGLLHVSKGYGKERFIEVRKVQEDNTMAQAKSLPRDEAKSLPTDSSEARELDPIAHEEVLGPKSKICDVCRKGILQENWKLHQIQCLKRMEREKCTDLKLRETNKTAHQPKHTSRKRSSQTSHGVPTHEDLDKLLAEVTLADCTCKFSQCSKKVNLLGIFCQFCKKRFCMEHSLPEVHGCGDAARQQSRKDIQREAKQGGKTSDLSGTKRSQIQAKLAKKLEEKLSARQTKTDTKKKGKR</sequence>
<evidence type="ECO:0000256" key="1">
    <source>
        <dbReference type="ARBA" id="ARBA00004123"/>
    </source>
</evidence>
<feature type="region of interest" description="Disordered" evidence="15">
    <location>
        <begin position="1100"/>
        <end position="1151"/>
    </location>
</feature>
<dbReference type="Gene3D" id="3.30.1370.50">
    <property type="entry name" value="R3H-like domain"/>
    <property type="match status" value="1"/>
</dbReference>
<feature type="region of interest" description="Disordered" evidence="15">
    <location>
        <begin position="1221"/>
        <end position="1250"/>
    </location>
</feature>
<keyword evidence="13" id="KW-0539">Nucleus</keyword>
<dbReference type="Pfam" id="PF01428">
    <property type="entry name" value="zf-AN1"/>
    <property type="match status" value="1"/>
</dbReference>
<dbReference type="Pfam" id="PF13086">
    <property type="entry name" value="AAA_11"/>
    <property type="match status" value="1"/>
</dbReference>
<accession>A0AA35WKT4</accession>
<feature type="compositionally biased region" description="Basic and acidic residues" evidence="15">
    <location>
        <begin position="1241"/>
        <end position="1250"/>
    </location>
</feature>
<feature type="domain" description="R3H" evidence="17">
    <location>
        <begin position="1154"/>
        <end position="1217"/>
    </location>
</feature>
<dbReference type="EMBL" id="CASHTH010001683">
    <property type="protein sequence ID" value="CAI8018055.1"/>
    <property type="molecule type" value="Genomic_DNA"/>
</dbReference>
<gene>
    <name evidence="18" type="ORF">GBAR_LOCUS10905</name>
</gene>
<dbReference type="GO" id="GO:0016787">
    <property type="term" value="F:hydrolase activity"/>
    <property type="evidence" value="ECO:0007669"/>
    <property type="project" value="UniProtKB-KW"/>
</dbReference>
<dbReference type="SUPFAM" id="SSF82708">
    <property type="entry name" value="R3H domain"/>
    <property type="match status" value="1"/>
</dbReference>
<dbReference type="PROSITE" id="PS51039">
    <property type="entry name" value="ZF_AN1"/>
    <property type="match status" value="1"/>
</dbReference>
<dbReference type="Pfam" id="PF21138">
    <property type="entry name" value="SMUBP-2_HCS1_1B"/>
    <property type="match status" value="1"/>
</dbReference>
<dbReference type="SUPFAM" id="SSF118310">
    <property type="entry name" value="AN1-like Zinc finger"/>
    <property type="match status" value="1"/>
</dbReference>
<evidence type="ECO:0000259" key="16">
    <source>
        <dbReference type="PROSITE" id="PS51039"/>
    </source>
</evidence>
<dbReference type="Gene3D" id="3.40.50.300">
    <property type="entry name" value="P-loop containing nucleotide triphosphate hydrolases"/>
    <property type="match status" value="2"/>
</dbReference>
<protein>
    <submittedName>
        <fullName evidence="18">DNA-binding protein SMUBP-2</fullName>
    </submittedName>
</protein>
<keyword evidence="6" id="KW-0547">Nucleotide-binding</keyword>
<feature type="region of interest" description="Disordered" evidence="15">
    <location>
        <begin position="1416"/>
        <end position="1435"/>
    </location>
</feature>
<dbReference type="PANTHER" id="PTHR43788:SF8">
    <property type="entry name" value="DNA-BINDING PROTEIN SMUBP-2"/>
    <property type="match status" value="1"/>
</dbReference>
<proteinExistence type="inferred from homology"/>
<dbReference type="GO" id="GO:0005634">
    <property type="term" value="C:nucleus"/>
    <property type="evidence" value="ECO:0007669"/>
    <property type="project" value="UniProtKB-SubCell"/>
</dbReference>
<dbReference type="SUPFAM" id="SSF52540">
    <property type="entry name" value="P-loop containing nucleoside triphosphate hydrolases"/>
    <property type="match status" value="1"/>
</dbReference>
<dbReference type="InterPro" id="IPR027417">
    <property type="entry name" value="P-loop_NTPase"/>
</dbReference>
<dbReference type="SMART" id="SM00393">
    <property type="entry name" value="R3H"/>
    <property type="match status" value="1"/>
</dbReference>
<dbReference type="Proteomes" id="UP001174909">
    <property type="component" value="Unassembled WGS sequence"/>
</dbReference>
<evidence type="ECO:0000256" key="3">
    <source>
        <dbReference type="ARBA" id="ARBA00007913"/>
    </source>
</evidence>
<feature type="compositionally biased region" description="Basic residues" evidence="15">
    <location>
        <begin position="1303"/>
        <end position="1313"/>
    </location>
</feature>
<keyword evidence="18" id="KW-0238">DNA-binding</keyword>
<dbReference type="InterPro" id="IPR041679">
    <property type="entry name" value="DNA2/NAM7-like_C"/>
</dbReference>
<keyword evidence="12" id="KW-0694">RNA-binding</keyword>
<comment type="similarity">
    <text evidence="3">Belongs to the DNA2/NAM7 helicase family.</text>
</comment>
<evidence type="ECO:0000256" key="8">
    <source>
        <dbReference type="ARBA" id="ARBA00022801"/>
    </source>
</evidence>
<evidence type="ECO:0000256" key="9">
    <source>
        <dbReference type="ARBA" id="ARBA00022806"/>
    </source>
</evidence>
<keyword evidence="4" id="KW-0963">Cytoplasm</keyword>
<evidence type="ECO:0000256" key="7">
    <source>
        <dbReference type="ARBA" id="ARBA00022771"/>
    </source>
</evidence>
<keyword evidence="11" id="KW-0067">ATP-binding</keyword>
<dbReference type="Pfam" id="PF13087">
    <property type="entry name" value="AAA_12"/>
    <property type="match status" value="1"/>
</dbReference>
<keyword evidence="8" id="KW-0378">Hydrolase</keyword>
<feature type="compositionally biased region" description="Polar residues" evidence="15">
    <location>
        <begin position="1395"/>
        <end position="1408"/>
    </location>
</feature>
<dbReference type="InterPro" id="IPR036867">
    <property type="entry name" value="R3H_dom_sf"/>
</dbReference>
<name>A0AA35WKT4_GEOBA</name>
<comment type="subcellular location">
    <subcellularLocation>
        <location evidence="2">Cytoplasm</location>
    </subcellularLocation>
    <subcellularLocation>
        <location evidence="1">Nucleus</location>
    </subcellularLocation>
</comment>
<comment type="caution">
    <text evidence="18">The sequence shown here is derived from an EMBL/GenBank/DDBJ whole genome shotgun (WGS) entry which is preliminary data.</text>
</comment>
<dbReference type="InterPro" id="IPR048761">
    <property type="entry name" value="SMUBP-2_HCS1_1B"/>
</dbReference>
<dbReference type="FunFam" id="3.30.1370.50:FF:000002">
    <property type="entry name" value="Immunoglobulin mu DNA-binding protein 2"/>
    <property type="match status" value="1"/>
</dbReference>
<evidence type="ECO:0000256" key="11">
    <source>
        <dbReference type="ARBA" id="ARBA00022840"/>
    </source>
</evidence>
<organism evidence="18 19">
    <name type="scientific">Geodia barretti</name>
    <name type="common">Barrett's horny sponge</name>
    <dbReference type="NCBI Taxonomy" id="519541"/>
    <lineage>
        <taxon>Eukaryota</taxon>
        <taxon>Metazoa</taxon>
        <taxon>Porifera</taxon>
        <taxon>Demospongiae</taxon>
        <taxon>Heteroscleromorpha</taxon>
        <taxon>Tetractinellida</taxon>
        <taxon>Astrophorina</taxon>
        <taxon>Geodiidae</taxon>
        <taxon>Geodia</taxon>
    </lineage>
</organism>
<evidence type="ECO:0000256" key="4">
    <source>
        <dbReference type="ARBA" id="ARBA00022490"/>
    </source>
</evidence>
<evidence type="ECO:0000256" key="2">
    <source>
        <dbReference type="ARBA" id="ARBA00004496"/>
    </source>
</evidence>
<evidence type="ECO:0000256" key="12">
    <source>
        <dbReference type="ARBA" id="ARBA00022884"/>
    </source>
</evidence>
<dbReference type="PROSITE" id="PS51061">
    <property type="entry name" value="R3H"/>
    <property type="match status" value="1"/>
</dbReference>
<evidence type="ECO:0000256" key="14">
    <source>
        <dbReference type="PROSITE-ProRule" id="PRU00449"/>
    </source>
</evidence>
<dbReference type="SMART" id="SM00154">
    <property type="entry name" value="ZnF_AN1"/>
    <property type="match status" value="1"/>
</dbReference>
<feature type="domain" description="AN1-type" evidence="16">
    <location>
        <begin position="1334"/>
        <end position="1383"/>
    </location>
</feature>
<dbReference type="GO" id="GO:0005737">
    <property type="term" value="C:cytoplasm"/>
    <property type="evidence" value="ECO:0007669"/>
    <property type="project" value="UniProtKB-SubCell"/>
</dbReference>
<dbReference type="InterPro" id="IPR000058">
    <property type="entry name" value="Znf_AN1"/>
</dbReference>
<dbReference type="GO" id="GO:0005524">
    <property type="term" value="F:ATP binding"/>
    <property type="evidence" value="ECO:0007669"/>
    <property type="project" value="UniProtKB-KW"/>
</dbReference>
<dbReference type="InterPro" id="IPR041677">
    <property type="entry name" value="DNA2/NAM7_AAA_11"/>
</dbReference>
<dbReference type="Pfam" id="PF01424">
    <property type="entry name" value="R3H"/>
    <property type="match status" value="1"/>
</dbReference>
<keyword evidence="7 14" id="KW-0863">Zinc-finger</keyword>
<dbReference type="PANTHER" id="PTHR43788">
    <property type="entry name" value="DNA2/NAM7 HELICASE FAMILY MEMBER"/>
    <property type="match status" value="1"/>
</dbReference>
<evidence type="ECO:0000259" key="17">
    <source>
        <dbReference type="PROSITE" id="PS51061"/>
    </source>
</evidence>
<dbReference type="GO" id="GO:0003677">
    <property type="term" value="F:DNA binding"/>
    <property type="evidence" value="ECO:0007669"/>
    <property type="project" value="UniProtKB-KW"/>
</dbReference>
<feature type="region of interest" description="Disordered" evidence="15">
    <location>
        <begin position="1385"/>
        <end position="1408"/>
    </location>
</feature>
<dbReference type="GO" id="GO:0003723">
    <property type="term" value="F:RNA binding"/>
    <property type="evidence" value="ECO:0007669"/>
    <property type="project" value="UniProtKB-KW"/>
</dbReference>
<dbReference type="Gene3D" id="4.10.1110.10">
    <property type="entry name" value="AN1-like Zinc finger"/>
    <property type="match status" value="1"/>
</dbReference>
<keyword evidence="9" id="KW-0347">Helicase</keyword>
<evidence type="ECO:0000256" key="13">
    <source>
        <dbReference type="ARBA" id="ARBA00023242"/>
    </source>
</evidence>
<dbReference type="InterPro" id="IPR035896">
    <property type="entry name" value="AN1-like_Znf"/>
</dbReference>
<dbReference type="InterPro" id="IPR047187">
    <property type="entry name" value="SF1_C_Upf1"/>
</dbReference>
<keyword evidence="5" id="KW-0479">Metal-binding</keyword>
<evidence type="ECO:0000256" key="10">
    <source>
        <dbReference type="ARBA" id="ARBA00022833"/>
    </source>
</evidence>
<reference evidence="18" key="1">
    <citation type="submission" date="2023-03" db="EMBL/GenBank/DDBJ databases">
        <authorList>
            <person name="Steffen K."/>
            <person name="Cardenas P."/>
        </authorList>
    </citation>
    <scope>NUCLEOTIDE SEQUENCE</scope>
</reference>
<evidence type="ECO:0000313" key="18">
    <source>
        <dbReference type="EMBL" id="CAI8018055.1"/>
    </source>
</evidence>
<evidence type="ECO:0000256" key="6">
    <source>
        <dbReference type="ARBA" id="ARBA00022741"/>
    </source>
</evidence>
<feature type="compositionally biased region" description="Polar residues" evidence="15">
    <location>
        <begin position="1134"/>
        <end position="1146"/>
    </location>
</feature>
<keyword evidence="10" id="KW-0862">Zinc</keyword>
<dbReference type="GO" id="GO:0008270">
    <property type="term" value="F:zinc ion binding"/>
    <property type="evidence" value="ECO:0007669"/>
    <property type="project" value="UniProtKB-KW"/>
</dbReference>